<keyword evidence="1" id="KW-0472">Membrane</keyword>
<proteinExistence type="predicted"/>
<dbReference type="AlphaFoldDB" id="Q4V1U6"/>
<geneLocation type="plasmid" evidence="2 3">
    <name>pE33L466</name>
</geneLocation>
<evidence type="ECO:0000313" key="2">
    <source>
        <dbReference type="EMBL" id="AAY60311.1"/>
    </source>
</evidence>
<evidence type="ECO:0000313" key="3">
    <source>
        <dbReference type="Proteomes" id="UP000002612"/>
    </source>
</evidence>
<gene>
    <name evidence="2" type="ordered locus">pE33L466_0151</name>
</gene>
<keyword evidence="1" id="KW-0812">Transmembrane</keyword>
<protein>
    <submittedName>
        <fullName evidence="2">Uncharacterized protein</fullName>
    </submittedName>
</protein>
<evidence type="ECO:0000256" key="1">
    <source>
        <dbReference type="SAM" id="Phobius"/>
    </source>
</evidence>
<accession>Q4V1U6</accession>
<dbReference type="EMBL" id="CP000040">
    <property type="protein sequence ID" value="AAY60311.1"/>
    <property type="molecule type" value="Genomic_DNA"/>
</dbReference>
<dbReference type="Proteomes" id="UP000002612">
    <property type="component" value="Plasmid pE33L466"/>
</dbReference>
<organism evidence="2 3">
    <name type="scientific">Bacillus cereus (strain ZK / E33L)</name>
    <dbReference type="NCBI Taxonomy" id="288681"/>
    <lineage>
        <taxon>Bacteria</taxon>
        <taxon>Bacillati</taxon>
        <taxon>Bacillota</taxon>
        <taxon>Bacilli</taxon>
        <taxon>Bacillales</taxon>
        <taxon>Bacillaceae</taxon>
        <taxon>Bacillus</taxon>
        <taxon>Bacillus cereus group</taxon>
    </lineage>
</organism>
<feature type="transmembrane region" description="Helical" evidence="1">
    <location>
        <begin position="31"/>
        <end position="51"/>
    </location>
</feature>
<dbReference type="KEGG" id="bcz:pE33L466_0151"/>
<reference evidence="3" key="1">
    <citation type="journal article" date="2006" name="J. Bacteriol.">
        <title>Pathogenomic sequence analysis of Bacillus cereus and Bacillus thuringiensis isolates closely related to Bacillus anthracis.</title>
        <authorList>
            <person name="Han C.S."/>
            <person name="Xie G."/>
            <person name="Challacombe J.F."/>
            <person name="Altherr M.R."/>
            <person name="Bhotika S.S."/>
            <person name="Brown N."/>
            <person name="Bruce D."/>
            <person name="Campbell C.S."/>
            <person name="Campbell M.L."/>
            <person name="Chen J."/>
            <person name="Chertkov O."/>
            <person name="Cleland C."/>
            <person name="Dimitrijevic M."/>
            <person name="Doggett N.A."/>
            <person name="Fawcett J.J."/>
            <person name="Glavina T."/>
            <person name="Goodwin L.A."/>
            <person name="Green L.D."/>
            <person name="Hill K.K."/>
            <person name="Hitchcock P."/>
            <person name="Jackson P.J."/>
            <person name="Keim P."/>
            <person name="Kewalramani A.R."/>
            <person name="Longmire J."/>
            <person name="Lucas S."/>
            <person name="Malfatti S."/>
            <person name="McMurry K."/>
            <person name="Meincke L.J."/>
            <person name="Misra M."/>
            <person name="Moseman B.L."/>
            <person name="Mundt M."/>
            <person name="Munk A.C."/>
            <person name="Okinaka R.T."/>
            <person name="Parson-Quintana B."/>
            <person name="Reilly L.P."/>
            <person name="Richardson P."/>
            <person name="Robinson D.L."/>
            <person name="Rubin E."/>
            <person name="Saunders E."/>
            <person name="Tapia R."/>
            <person name="Tesmer J.G."/>
            <person name="Thayer N."/>
            <person name="Thompson L.S."/>
            <person name="Tice H."/>
            <person name="Ticknor L.O."/>
            <person name="Wills P.L."/>
            <person name="Brettin T.S."/>
            <person name="Gilna P."/>
        </authorList>
    </citation>
    <scope>NUCLEOTIDE SEQUENCE [LARGE SCALE GENOMIC DNA]</scope>
    <source>
        <strain evidence="3">ZK / E33L</strain>
        <plasmid evidence="3">pE33L466</plasmid>
    </source>
</reference>
<name>Q4V1U6_BACCZ</name>
<keyword evidence="2" id="KW-0614">Plasmid</keyword>
<keyword evidence="1" id="KW-1133">Transmembrane helix</keyword>
<sequence>MRNKENKNYLCFSINGANRTMKNRRTILESILYASVLYIALMGSPGATILADIPGEKLKN</sequence>